<feature type="compositionally biased region" description="Acidic residues" evidence="1">
    <location>
        <begin position="672"/>
        <end position="689"/>
    </location>
</feature>
<feature type="region of interest" description="Disordered" evidence="1">
    <location>
        <begin position="375"/>
        <end position="843"/>
    </location>
</feature>
<name>A0A6P4FAY6_DRORH</name>
<feature type="compositionally biased region" description="Polar residues" evidence="1">
    <location>
        <begin position="602"/>
        <end position="632"/>
    </location>
</feature>
<feature type="compositionally biased region" description="Polar residues" evidence="1">
    <location>
        <begin position="15"/>
        <end position="24"/>
    </location>
</feature>
<evidence type="ECO:0000256" key="1">
    <source>
        <dbReference type="SAM" id="MobiDB-lite"/>
    </source>
</evidence>
<feature type="compositionally biased region" description="Basic and acidic residues" evidence="1">
    <location>
        <begin position="467"/>
        <end position="480"/>
    </location>
</feature>
<feature type="region of interest" description="Disordered" evidence="1">
    <location>
        <begin position="262"/>
        <end position="321"/>
    </location>
</feature>
<feature type="compositionally biased region" description="Basic and acidic residues" evidence="1">
    <location>
        <begin position="214"/>
        <end position="223"/>
    </location>
</feature>
<reference evidence="2" key="1">
    <citation type="submission" date="2025-08" db="UniProtKB">
        <authorList>
            <consortium name="RefSeq"/>
        </authorList>
    </citation>
    <scope>IDENTIFICATION</scope>
</reference>
<feature type="compositionally biased region" description="Acidic residues" evidence="1">
    <location>
        <begin position="765"/>
        <end position="782"/>
    </location>
</feature>
<feature type="compositionally biased region" description="Acidic residues" evidence="1">
    <location>
        <begin position="635"/>
        <end position="644"/>
    </location>
</feature>
<feature type="compositionally biased region" description="Polar residues" evidence="1">
    <location>
        <begin position="153"/>
        <end position="166"/>
    </location>
</feature>
<feature type="compositionally biased region" description="Acidic residues" evidence="1">
    <location>
        <begin position="537"/>
        <end position="546"/>
    </location>
</feature>
<feature type="compositionally biased region" description="Polar residues" evidence="1">
    <location>
        <begin position="281"/>
        <end position="302"/>
    </location>
</feature>
<accession>A0A6P4FAY6</accession>
<feature type="compositionally biased region" description="Low complexity" evidence="1">
    <location>
        <begin position="742"/>
        <end position="752"/>
    </location>
</feature>
<feature type="compositionally biased region" description="Basic and acidic residues" evidence="1">
    <location>
        <begin position="1"/>
        <end position="10"/>
    </location>
</feature>
<evidence type="ECO:0000313" key="2">
    <source>
        <dbReference type="RefSeq" id="XP_016982626.1"/>
    </source>
</evidence>
<feature type="region of interest" description="Disordered" evidence="1">
    <location>
        <begin position="335"/>
        <end position="357"/>
    </location>
</feature>
<feature type="compositionally biased region" description="Basic and acidic residues" evidence="1">
    <location>
        <begin position="708"/>
        <end position="723"/>
    </location>
</feature>
<dbReference type="RefSeq" id="XP_016982626.1">
    <property type="nucleotide sequence ID" value="XM_017127137.1"/>
</dbReference>
<feature type="compositionally biased region" description="Basic and acidic residues" evidence="1">
    <location>
        <begin position="563"/>
        <end position="582"/>
    </location>
</feature>
<feature type="compositionally biased region" description="Basic and acidic residues" evidence="1">
    <location>
        <begin position="108"/>
        <end position="123"/>
    </location>
</feature>
<protein>
    <submittedName>
        <fullName evidence="2">Dentin sialophosphoprotein-like</fullName>
    </submittedName>
</protein>
<sequence length="979" mass="109634">MVKIREDEARIPTMGSFSSNTKNVQKALLLKEVNQEPSLEKEAGAEAQENVAEPTPGKQDPGGSGTEPDKENQSPNPKRSASKDFESKIKYSEPEKEQGKGYYVLHPNQHDNIRQKSLLKSDQESGSAAKQSTSEDSDRGSSSSDSEGKEGNGNKTVSRSNQQDGNIRQGLSLKRTRVKGSLANQSSSEDSNRKSSYSQSEEEGGYNIRQGSLKKNELGDLHYPHLKIQTANHLNQSRKKKEVTKTATLELVQRRRYYPLRTVLEKKTSTEIKSEEEGGNENRTSSENSPASGSVAQRSTLVVSGRGLTSSESEEGETRNLYVLRRYYQDEQSTFEDLGSYPGSDEELSNEDWTASNQESYYIRRVAQLPTFVDSDRELSSSGTEEEEIQNLNVSQSNQEDEVKESVAEKTSSEDSDVESLYPGSEEEDDSIRVRGSLAENSDIESLASDTEEEDDTTLQRTILQRDGTKESETECKDSTSEDEQQLQDSSSLGPNASDLDPLDIHQLQDLLNSSFDESAEVTSDQEDDNKSKEEVSETDQEDTESEGDRRRDTDISSDSAPEDFREYFNFEEPHEEEREYPEGGEGYEGQGSASDEDGQEQGLSSPGKNSNDSYGSDNQQLQPLVNSNSGPNFDESDSEEEEEIAGHRKVSTPDQEDDTKSEEASVKAQESETEQEDTESEDSEEEQCDTSGDRRQDTDTNSDSDPENFREDFNCEESHENGEGYESQEPDSDENGQEQDSSSSGPNSNNSDRLDDNKSKVEVSESEEEDTESEDSEEEQGDTSGNSRRDTDTNSDSDSDPGDNRQSFNSEKSREKEHQYPKGGKGYKSQGQTFGENGKAGNRASYERVCSFTTPPKLNQALLEDHSRVKIEDIDRNLDSFIQIKRKRNPNWEKETIIKTRRVDKIFRELLKVTTVEGDTLSDFSAYGSEKSLEQVTYSLEKANKIFQLLKREQIQVTNWIERELNDLEFDIKFASAG</sequence>
<feature type="compositionally biased region" description="Basic and acidic residues" evidence="1">
    <location>
        <begin position="404"/>
        <end position="413"/>
    </location>
</feature>
<organism evidence="2">
    <name type="scientific">Drosophila rhopaloa</name>
    <name type="common">Fruit fly</name>
    <dbReference type="NCBI Taxonomy" id="1041015"/>
    <lineage>
        <taxon>Eukaryota</taxon>
        <taxon>Metazoa</taxon>
        <taxon>Ecdysozoa</taxon>
        <taxon>Arthropoda</taxon>
        <taxon>Hexapoda</taxon>
        <taxon>Insecta</taxon>
        <taxon>Pterygota</taxon>
        <taxon>Neoptera</taxon>
        <taxon>Endopterygota</taxon>
        <taxon>Diptera</taxon>
        <taxon>Brachycera</taxon>
        <taxon>Muscomorpha</taxon>
        <taxon>Ephydroidea</taxon>
        <taxon>Drosophilidae</taxon>
        <taxon>Drosophila</taxon>
        <taxon>Sophophora</taxon>
    </lineage>
</organism>
<gene>
    <name evidence="2" type="primary">LOC108047085</name>
</gene>
<dbReference type="OrthoDB" id="2127950at2759"/>
<feature type="compositionally biased region" description="Basic and acidic residues" evidence="1">
    <location>
        <begin position="263"/>
        <end position="276"/>
    </location>
</feature>
<feature type="compositionally biased region" description="Acidic residues" evidence="1">
    <location>
        <begin position="727"/>
        <end position="738"/>
    </location>
</feature>
<feature type="compositionally biased region" description="Basic and acidic residues" evidence="1">
    <location>
        <begin position="81"/>
        <end position="99"/>
    </location>
</feature>
<feature type="compositionally biased region" description="Basic and acidic residues" evidence="1">
    <location>
        <begin position="812"/>
        <end position="821"/>
    </location>
</feature>
<feature type="region of interest" description="Disordered" evidence="1">
    <location>
        <begin position="1"/>
        <end position="248"/>
    </location>
</feature>
<feature type="compositionally biased region" description="Acidic residues" evidence="1">
    <location>
        <begin position="518"/>
        <end position="528"/>
    </location>
</feature>
<proteinExistence type="predicted"/>
<feature type="compositionally biased region" description="Basic and acidic residues" evidence="1">
    <location>
        <begin position="753"/>
        <end position="764"/>
    </location>
</feature>
<dbReference type="AlphaFoldDB" id="A0A6P4FAY6"/>